<dbReference type="HOGENOM" id="CLU_095045_0_0_1"/>
<name>A0A0A1V2J6_9HYPO</name>
<dbReference type="GO" id="GO:0016846">
    <property type="term" value="F:carbon-sulfur lyase activity"/>
    <property type="evidence" value="ECO:0007669"/>
    <property type="project" value="InterPro"/>
</dbReference>
<dbReference type="SUPFAM" id="SSF51316">
    <property type="entry name" value="Mss4-like"/>
    <property type="match status" value="1"/>
</dbReference>
<feature type="domain" description="CENP-V/GFA" evidence="5">
    <location>
        <begin position="7"/>
        <end position="131"/>
    </location>
</feature>
<dbReference type="Pfam" id="PF04828">
    <property type="entry name" value="GFA"/>
    <property type="match status" value="1"/>
</dbReference>
<accession>A0A0A1V2J6</accession>
<dbReference type="Gene3D" id="3.90.1590.10">
    <property type="entry name" value="glutathione-dependent formaldehyde- activating enzyme (gfa)"/>
    <property type="match status" value="1"/>
</dbReference>
<comment type="similarity">
    <text evidence="1">Belongs to the Gfa family.</text>
</comment>
<dbReference type="InterPro" id="IPR011057">
    <property type="entry name" value="Mss4-like_sf"/>
</dbReference>
<dbReference type="InterPro" id="IPR006913">
    <property type="entry name" value="CENP-V/GFA"/>
</dbReference>
<evidence type="ECO:0000256" key="1">
    <source>
        <dbReference type="ARBA" id="ARBA00005495"/>
    </source>
</evidence>
<evidence type="ECO:0000313" key="7">
    <source>
        <dbReference type="Proteomes" id="UP000030151"/>
    </source>
</evidence>
<keyword evidence="2" id="KW-0479">Metal-binding</keyword>
<protein>
    <submittedName>
        <fullName evidence="6">Glutathione-dependent formaldehyde-activating enzyme</fullName>
    </submittedName>
</protein>
<dbReference type="GO" id="GO:0046872">
    <property type="term" value="F:metal ion binding"/>
    <property type="evidence" value="ECO:0007669"/>
    <property type="project" value="UniProtKB-KW"/>
</dbReference>
<dbReference type="PROSITE" id="PS51891">
    <property type="entry name" value="CENP_V_GFA"/>
    <property type="match status" value="1"/>
</dbReference>
<organism evidence="6 7">
    <name type="scientific">Metarhizium robertsii</name>
    <dbReference type="NCBI Taxonomy" id="568076"/>
    <lineage>
        <taxon>Eukaryota</taxon>
        <taxon>Fungi</taxon>
        <taxon>Dikarya</taxon>
        <taxon>Ascomycota</taxon>
        <taxon>Pezizomycotina</taxon>
        <taxon>Sordariomycetes</taxon>
        <taxon>Hypocreomycetidae</taxon>
        <taxon>Hypocreales</taxon>
        <taxon>Clavicipitaceae</taxon>
        <taxon>Metarhizium</taxon>
    </lineage>
</organism>
<evidence type="ECO:0000256" key="3">
    <source>
        <dbReference type="ARBA" id="ARBA00022833"/>
    </source>
</evidence>
<dbReference type="PANTHER" id="PTHR33337:SF40">
    <property type="entry name" value="CENP-V_GFA DOMAIN-CONTAINING PROTEIN-RELATED"/>
    <property type="match status" value="1"/>
</dbReference>
<comment type="caution">
    <text evidence="6">The sequence shown here is derived from an EMBL/GenBank/DDBJ whole genome shotgun (WGS) entry which is preliminary data.</text>
</comment>
<dbReference type="Proteomes" id="UP000030151">
    <property type="component" value="Unassembled WGS sequence"/>
</dbReference>
<dbReference type="AlphaFoldDB" id="A0A0A1V2J6"/>
<keyword evidence="3" id="KW-0862">Zinc</keyword>
<proteinExistence type="inferred from homology"/>
<dbReference type="PANTHER" id="PTHR33337">
    <property type="entry name" value="GFA DOMAIN-CONTAINING PROTEIN"/>
    <property type="match status" value="1"/>
</dbReference>
<sequence length="162" mass="17986">MMAPTTISGGCLCEGVRYTITFPADHDFTAQCSTCQCSQCRKQTGSLIFRVHRVPVSSLRYTSSATLSVYRASPGNARGFCSRCGSLLFWRHEASDRISMCVGCFDAEALREHGRLLTYAERHLFCGAEIDGVTDHLPGDRYKYDDEEGEGEVVLLGRREPC</sequence>
<evidence type="ECO:0000259" key="5">
    <source>
        <dbReference type="PROSITE" id="PS51891"/>
    </source>
</evidence>
<gene>
    <name evidence="6" type="ORF">X797_003607</name>
</gene>
<evidence type="ECO:0000256" key="2">
    <source>
        <dbReference type="ARBA" id="ARBA00022723"/>
    </source>
</evidence>
<evidence type="ECO:0000313" key="6">
    <source>
        <dbReference type="EMBL" id="EXV03808.1"/>
    </source>
</evidence>
<dbReference type="OrthoDB" id="6329284at2759"/>
<evidence type="ECO:0000256" key="4">
    <source>
        <dbReference type="ARBA" id="ARBA00023239"/>
    </source>
</evidence>
<keyword evidence="4" id="KW-0456">Lyase</keyword>
<reference evidence="6 7" key="1">
    <citation type="submission" date="2014-02" db="EMBL/GenBank/DDBJ databases">
        <title>The genome sequence of the entomopathogenic fungus Metarhizium robertsii ARSEF 2575.</title>
        <authorList>
            <person name="Giuliano Garisto Donzelli B."/>
            <person name="Roe B.A."/>
            <person name="Macmil S.L."/>
            <person name="Krasnoff S.B."/>
            <person name="Gibson D.M."/>
        </authorList>
    </citation>
    <scope>NUCLEOTIDE SEQUENCE [LARGE SCALE GENOMIC DNA]</scope>
    <source>
        <strain evidence="6 7">ARSEF 2575</strain>
    </source>
</reference>
<dbReference type="EMBL" id="JELW01000003">
    <property type="protein sequence ID" value="EXV03808.1"/>
    <property type="molecule type" value="Genomic_DNA"/>
</dbReference>